<dbReference type="InterPro" id="IPR042183">
    <property type="entry name" value="MmgE/PrpD_sf_1"/>
</dbReference>
<dbReference type="GO" id="GO:0016829">
    <property type="term" value="F:lyase activity"/>
    <property type="evidence" value="ECO:0007669"/>
    <property type="project" value="InterPro"/>
</dbReference>
<comment type="similarity">
    <text evidence="1">Belongs to the PrpD family.</text>
</comment>
<evidence type="ECO:0000256" key="1">
    <source>
        <dbReference type="ARBA" id="ARBA00006174"/>
    </source>
</evidence>
<accession>A0A9D2SI35</accession>
<feature type="domain" description="MmgE/PrpD N-terminal" evidence="2">
    <location>
        <begin position="16"/>
        <end position="256"/>
    </location>
</feature>
<evidence type="ECO:0000259" key="2">
    <source>
        <dbReference type="Pfam" id="PF03972"/>
    </source>
</evidence>
<dbReference type="InterPro" id="IPR045336">
    <property type="entry name" value="MmgE_PrpD_N"/>
</dbReference>
<name>A0A9D2SI35_9FIRM</name>
<evidence type="ECO:0000313" key="5">
    <source>
        <dbReference type="Proteomes" id="UP000823910"/>
    </source>
</evidence>
<dbReference type="Proteomes" id="UP000823910">
    <property type="component" value="Unassembled WGS sequence"/>
</dbReference>
<protein>
    <submittedName>
        <fullName evidence="4">MmgE/PrpD family protein</fullName>
    </submittedName>
</protein>
<dbReference type="Gene3D" id="1.10.4100.10">
    <property type="entry name" value="2-methylcitrate dehydratase PrpD"/>
    <property type="match status" value="1"/>
</dbReference>
<dbReference type="InterPro" id="IPR036148">
    <property type="entry name" value="MmgE/PrpD_sf"/>
</dbReference>
<dbReference type="Pfam" id="PF03972">
    <property type="entry name" value="MmgE_PrpD_N"/>
    <property type="match status" value="1"/>
</dbReference>
<dbReference type="PANTHER" id="PTHR16943">
    <property type="entry name" value="2-METHYLCITRATE DEHYDRATASE-RELATED"/>
    <property type="match status" value="1"/>
</dbReference>
<feature type="domain" description="MmgE/PrpD C-terminal" evidence="3">
    <location>
        <begin position="283"/>
        <end position="456"/>
    </location>
</feature>
<dbReference type="InterPro" id="IPR005656">
    <property type="entry name" value="MmgE_PrpD"/>
</dbReference>
<reference evidence="4" key="2">
    <citation type="submission" date="2021-04" db="EMBL/GenBank/DDBJ databases">
        <authorList>
            <person name="Gilroy R."/>
        </authorList>
    </citation>
    <scope>NUCLEOTIDE SEQUENCE</scope>
    <source>
        <strain evidence="4">CHK180-15479</strain>
    </source>
</reference>
<gene>
    <name evidence="4" type="ORF">H9704_08620</name>
</gene>
<dbReference type="InterPro" id="IPR042188">
    <property type="entry name" value="MmgE/PrpD_sf_2"/>
</dbReference>
<reference evidence="4" key="1">
    <citation type="journal article" date="2021" name="PeerJ">
        <title>Extensive microbial diversity within the chicken gut microbiome revealed by metagenomics and culture.</title>
        <authorList>
            <person name="Gilroy R."/>
            <person name="Ravi A."/>
            <person name="Getino M."/>
            <person name="Pursley I."/>
            <person name="Horton D.L."/>
            <person name="Alikhan N.F."/>
            <person name="Baker D."/>
            <person name="Gharbi K."/>
            <person name="Hall N."/>
            <person name="Watson M."/>
            <person name="Adriaenssens E.M."/>
            <person name="Foster-Nyarko E."/>
            <person name="Jarju S."/>
            <person name="Secka A."/>
            <person name="Antonio M."/>
            <person name="Oren A."/>
            <person name="Chaudhuri R.R."/>
            <person name="La Ragione R."/>
            <person name="Hildebrand F."/>
            <person name="Pallen M.J."/>
        </authorList>
    </citation>
    <scope>NUCLEOTIDE SEQUENCE</scope>
    <source>
        <strain evidence="4">CHK180-15479</strain>
    </source>
</reference>
<dbReference type="Gene3D" id="3.30.1330.120">
    <property type="entry name" value="2-methylcitrate dehydratase PrpD"/>
    <property type="match status" value="1"/>
</dbReference>
<evidence type="ECO:0000313" key="4">
    <source>
        <dbReference type="EMBL" id="HJC06202.1"/>
    </source>
</evidence>
<dbReference type="EMBL" id="DWWT01000039">
    <property type="protein sequence ID" value="HJC06202.1"/>
    <property type="molecule type" value="Genomic_DNA"/>
</dbReference>
<dbReference type="PANTHER" id="PTHR16943:SF8">
    <property type="entry name" value="2-METHYLCITRATE DEHYDRATASE"/>
    <property type="match status" value="1"/>
</dbReference>
<comment type="caution">
    <text evidence="4">The sequence shown here is derived from an EMBL/GenBank/DDBJ whole genome shotgun (WGS) entry which is preliminary data.</text>
</comment>
<dbReference type="InterPro" id="IPR045337">
    <property type="entry name" value="MmgE_PrpD_C"/>
</dbReference>
<organism evidence="4 5">
    <name type="scientific">Candidatus Enterocloster excrementipullorum</name>
    <dbReference type="NCBI Taxonomy" id="2838559"/>
    <lineage>
        <taxon>Bacteria</taxon>
        <taxon>Bacillati</taxon>
        <taxon>Bacillota</taxon>
        <taxon>Clostridia</taxon>
        <taxon>Lachnospirales</taxon>
        <taxon>Lachnospiraceae</taxon>
        <taxon>Enterocloster</taxon>
    </lineage>
</organism>
<proteinExistence type="inferred from homology"/>
<dbReference type="Pfam" id="PF19305">
    <property type="entry name" value="MmgE_PrpD_C"/>
    <property type="match status" value="1"/>
</dbReference>
<sequence>MNLDDIITPEQDPAGNLSEMAANLRFEDIPPEDVDFVKRDILDIAGCILAGSTEQTAKDALETARSWNASGKSRVFVYGDRMPAEFAAFVNGTMARARDMGDTGNEGGHICEWVVPALLSSLGLSDEKHNGRDFITAFVAGAEWGSREHICVKLTHHNLTTPGECAGPRYATAAVSKLFGFTKEQIWTAQGLAYCARPQSEMQKCNEGTSFVRLQHGYVCADAIKSVSLVRTSSRITAPKAIYMGPGGLLKNIKHGDVLSPDILTEGLGKRWMWREQVTMKPYAGCKYNHCEICGILNLMKEHRFTWWEIDTLHFTVSEGCRHVFEPHDKKWNPSTGEAGMFSAPYSIAYAAIHGDCFLEAYSDAEVQKNMADPAFRALMDGMSYDVDESLPSFDDYTITVTLKDGRTFSRQEKDLPGNVRHPMSWDEAEHKFWNAARFCAVDLGKERYQKIIRLCKNLEQLADMRELADAMTLG</sequence>
<evidence type="ECO:0000259" key="3">
    <source>
        <dbReference type="Pfam" id="PF19305"/>
    </source>
</evidence>
<dbReference type="SUPFAM" id="SSF103378">
    <property type="entry name" value="2-methylcitrate dehydratase PrpD"/>
    <property type="match status" value="1"/>
</dbReference>
<dbReference type="AlphaFoldDB" id="A0A9D2SI35"/>